<organism evidence="3 4">
    <name type="scientific">Flavobacterium cupriresistens</name>
    <dbReference type="NCBI Taxonomy" id="2893885"/>
    <lineage>
        <taxon>Bacteria</taxon>
        <taxon>Pseudomonadati</taxon>
        <taxon>Bacteroidota</taxon>
        <taxon>Flavobacteriia</taxon>
        <taxon>Flavobacteriales</taxon>
        <taxon>Flavobacteriaceae</taxon>
        <taxon>Flavobacterium</taxon>
    </lineage>
</organism>
<dbReference type="Proteomes" id="UP001273350">
    <property type="component" value="Unassembled WGS sequence"/>
</dbReference>
<proteinExistence type="predicted"/>
<feature type="transmembrane region" description="Helical" evidence="1">
    <location>
        <begin position="6"/>
        <end position="23"/>
    </location>
</feature>
<sequence length="115" mass="12776">MDVKILIPISFFFMIFGIVYLIYSTRNRERLALIEKGVDASIFFEGRGKGAPMWKIFILNTAFLLIGIGVGLFIALFLTTYTQMNPDVVYPATIITMSGVGLLVGFSKAKDLDKA</sequence>
<evidence type="ECO:0000313" key="4">
    <source>
        <dbReference type="Proteomes" id="UP001273350"/>
    </source>
</evidence>
<feature type="transmembrane region" description="Helical" evidence="1">
    <location>
        <begin position="57"/>
        <end position="82"/>
    </location>
</feature>
<dbReference type="RefSeq" id="WP_230004196.1">
    <property type="nucleotide sequence ID" value="NZ_CP087134.1"/>
</dbReference>
<dbReference type="InterPro" id="IPR046216">
    <property type="entry name" value="DUF6249"/>
</dbReference>
<keyword evidence="1" id="KW-0472">Membrane</keyword>
<name>A0ABU4RFX3_9FLAO</name>
<evidence type="ECO:0000259" key="2">
    <source>
        <dbReference type="Pfam" id="PF19762"/>
    </source>
</evidence>
<gene>
    <name evidence="3" type="ORF">SGQ83_14500</name>
</gene>
<dbReference type="Pfam" id="PF19762">
    <property type="entry name" value="DUF6249"/>
    <property type="match status" value="1"/>
</dbReference>
<dbReference type="EMBL" id="JAWXVI010000007">
    <property type="protein sequence ID" value="MDX6190569.1"/>
    <property type="molecule type" value="Genomic_DNA"/>
</dbReference>
<feature type="transmembrane region" description="Helical" evidence="1">
    <location>
        <begin position="88"/>
        <end position="106"/>
    </location>
</feature>
<feature type="domain" description="DUF6249" evidence="2">
    <location>
        <begin position="6"/>
        <end position="106"/>
    </location>
</feature>
<comment type="caution">
    <text evidence="3">The sequence shown here is derived from an EMBL/GenBank/DDBJ whole genome shotgun (WGS) entry which is preliminary data.</text>
</comment>
<keyword evidence="1" id="KW-0812">Transmembrane</keyword>
<keyword evidence="1" id="KW-1133">Transmembrane helix</keyword>
<protein>
    <submittedName>
        <fullName evidence="3">DUF6249 domain-containing protein</fullName>
    </submittedName>
</protein>
<evidence type="ECO:0000256" key="1">
    <source>
        <dbReference type="SAM" id="Phobius"/>
    </source>
</evidence>
<evidence type="ECO:0000313" key="3">
    <source>
        <dbReference type="EMBL" id="MDX6190569.1"/>
    </source>
</evidence>
<keyword evidence="4" id="KW-1185">Reference proteome</keyword>
<reference evidence="3 4" key="1">
    <citation type="submission" date="2023-11" db="EMBL/GenBank/DDBJ databases">
        <title>Unpublished Manusciprt.</title>
        <authorList>
            <person name="Saticioglu I.B."/>
            <person name="Ay H."/>
            <person name="Ajmi N."/>
            <person name="Altun S."/>
            <person name="Duman M."/>
        </authorList>
    </citation>
    <scope>NUCLEOTIDE SEQUENCE [LARGE SCALE GENOMIC DNA]</scope>
    <source>
        <strain evidence="3 4">Fl-318</strain>
    </source>
</reference>
<accession>A0ABU4RFX3</accession>